<sequence>MNTIKTLTTDDYQDYRNLITSVKEEFTQDSQYSQTMTESLMKDILSKPSSSCNVFGYFDNNALIGTATLEQVQIVGKEHKSIIKFNFIQENDKDINSKLIKHIIQYAREMGYESVLASIVSNNISAKVFYSSLGFDNLGFEKNAIKINDDYFDEHWLIFDLLK</sequence>
<dbReference type="PROSITE" id="PS51186">
    <property type="entry name" value="GNAT"/>
    <property type="match status" value="1"/>
</dbReference>
<name>G5JIS1_9STAP</name>
<evidence type="ECO:0000313" key="3">
    <source>
        <dbReference type="Proteomes" id="UP000005413"/>
    </source>
</evidence>
<feature type="domain" description="N-acetyltransferase" evidence="1">
    <location>
        <begin position="2"/>
        <end position="158"/>
    </location>
</feature>
<accession>G5JIS1</accession>
<dbReference type="EMBL" id="AEUN01000414">
    <property type="protein sequence ID" value="EHJ07924.1"/>
    <property type="molecule type" value="Genomic_DNA"/>
</dbReference>
<dbReference type="Gene3D" id="3.40.630.30">
    <property type="match status" value="1"/>
</dbReference>
<dbReference type="RefSeq" id="WP_002463931.1">
    <property type="nucleotide sequence ID" value="NZ_AEUN01000414.1"/>
</dbReference>
<dbReference type="Pfam" id="PF13420">
    <property type="entry name" value="Acetyltransf_4"/>
    <property type="match status" value="1"/>
</dbReference>
<dbReference type="InterPro" id="IPR016181">
    <property type="entry name" value="Acyl_CoA_acyltransferase"/>
</dbReference>
<proteinExistence type="predicted"/>
<keyword evidence="3" id="KW-1185">Reference proteome</keyword>
<evidence type="ECO:0000259" key="1">
    <source>
        <dbReference type="PROSITE" id="PS51186"/>
    </source>
</evidence>
<protein>
    <recommendedName>
        <fullName evidence="1">N-acetyltransferase domain-containing protein</fullName>
    </recommendedName>
</protein>
<dbReference type="AlphaFoldDB" id="G5JIS1"/>
<reference evidence="2 3" key="1">
    <citation type="journal article" date="2012" name="BMC Genomics">
        <title>Comparative genomic analysis of the genus Staphylococcus including Staphylococcus aureus and its newly described sister species Staphylococcus simiae.</title>
        <authorList>
            <person name="Suzuki H."/>
            <person name="Lefebure T."/>
            <person name="Pavinski Bitar P."/>
            <person name="Stanhope M.J."/>
        </authorList>
    </citation>
    <scope>NUCLEOTIDE SEQUENCE [LARGE SCALE GENOMIC DNA]</scope>
    <source>
        <strain evidence="2 3">CCM 7213</strain>
    </source>
</reference>
<comment type="caution">
    <text evidence="2">The sequence shown here is derived from an EMBL/GenBank/DDBJ whole genome shotgun (WGS) entry which is preliminary data.</text>
</comment>
<dbReference type="OrthoDB" id="2399937at2"/>
<dbReference type="GO" id="GO:0016747">
    <property type="term" value="F:acyltransferase activity, transferring groups other than amino-acyl groups"/>
    <property type="evidence" value="ECO:0007669"/>
    <property type="project" value="InterPro"/>
</dbReference>
<gene>
    <name evidence="2" type="ORF">SS7213T_06796</name>
</gene>
<organism evidence="2 3">
    <name type="scientific">Staphylococcus simiae CCM 7213 = CCUG 51256</name>
    <dbReference type="NCBI Taxonomy" id="911238"/>
    <lineage>
        <taxon>Bacteria</taxon>
        <taxon>Bacillati</taxon>
        <taxon>Bacillota</taxon>
        <taxon>Bacilli</taxon>
        <taxon>Bacillales</taxon>
        <taxon>Staphylococcaceae</taxon>
        <taxon>Staphylococcus</taxon>
    </lineage>
</organism>
<dbReference type="Proteomes" id="UP000005413">
    <property type="component" value="Unassembled WGS sequence"/>
</dbReference>
<evidence type="ECO:0000313" key="2">
    <source>
        <dbReference type="EMBL" id="EHJ07924.1"/>
    </source>
</evidence>
<dbReference type="SUPFAM" id="SSF55729">
    <property type="entry name" value="Acyl-CoA N-acyltransferases (Nat)"/>
    <property type="match status" value="1"/>
</dbReference>
<dbReference type="PATRIC" id="fig|911238.3.peg.1161"/>
<dbReference type="InterPro" id="IPR000182">
    <property type="entry name" value="GNAT_dom"/>
</dbReference>